<dbReference type="EMBL" id="BOOW01000045">
    <property type="protein sequence ID" value="GII96503.1"/>
    <property type="molecule type" value="Genomic_DNA"/>
</dbReference>
<proteinExistence type="predicted"/>
<evidence type="ECO:0000313" key="9">
    <source>
        <dbReference type="Proteomes" id="UP000606172"/>
    </source>
</evidence>
<dbReference type="AlphaFoldDB" id="A0A919RMX3"/>
<dbReference type="Gene3D" id="1.20.1250.20">
    <property type="entry name" value="MFS general substrate transporter like domains"/>
    <property type="match status" value="1"/>
</dbReference>
<keyword evidence="4 7" id="KW-1133">Transmembrane helix</keyword>
<organism evidence="8 9">
    <name type="scientific">Sinosporangium siamense</name>
    <dbReference type="NCBI Taxonomy" id="1367973"/>
    <lineage>
        <taxon>Bacteria</taxon>
        <taxon>Bacillati</taxon>
        <taxon>Actinomycetota</taxon>
        <taxon>Actinomycetes</taxon>
        <taxon>Streptosporangiales</taxon>
        <taxon>Streptosporangiaceae</taxon>
        <taxon>Sinosporangium</taxon>
    </lineage>
</organism>
<feature type="transmembrane region" description="Helical" evidence="7">
    <location>
        <begin position="125"/>
        <end position="146"/>
    </location>
</feature>
<dbReference type="Proteomes" id="UP000606172">
    <property type="component" value="Unassembled WGS sequence"/>
</dbReference>
<keyword evidence="3 7" id="KW-0812">Transmembrane</keyword>
<keyword evidence="9" id="KW-1185">Reference proteome</keyword>
<evidence type="ECO:0000256" key="7">
    <source>
        <dbReference type="SAM" id="Phobius"/>
    </source>
</evidence>
<dbReference type="PANTHER" id="PTHR42718:SF9">
    <property type="entry name" value="MAJOR FACILITATOR SUPERFAMILY MULTIDRUG TRANSPORTER MFSC"/>
    <property type="match status" value="1"/>
</dbReference>
<evidence type="ECO:0000256" key="1">
    <source>
        <dbReference type="ARBA" id="ARBA00004141"/>
    </source>
</evidence>
<evidence type="ECO:0000256" key="5">
    <source>
        <dbReference type="ARBA" id="ARBA00023136"/>
    </source>
</evidence>
<evidence type="ECO:0000256" key="6">
    <source>
        <dbReference type="SAM" id="MobiDB-lite"/>
    </source>
</evidence>
<dbReference type="GO" id="GO:0022857">
    <property type="term" value="F:transmembrane transporter activity"/>
    <property type="evidence" value="ECO:0007669"/>
    <property type="project" value="InterPro"/>
</dbReference>
<dbReference type="InterPro" id="IPR036259">
    <property type="entry name" value="MFS_trans_sf"/>
</dbReference>
<evidence type="ECO:0000256" key="3">
    <source>
        <dbReference type="ARBA" id="ARBA00022692"/>
    </source>
</evidence>
<dbReference type="InterPro" id="IPR011701">
    <property type="entry name" value="MFS"/>
</dbReference>
<dbReference type="Pfam" id="PF07690">
    <property type="entry name" value="MFS_1"/>
    <property type="match status" value="1"/>
</dbReference>
<gene>
    <name evidence="8" type="ORF">Ssi02_67340</name>
</gene>
<feature type="transmembrane region" description="Helical" evidence="7">
    <location>
        <begin position="80"/>
        <end position="105"/>
    </location>
</feature>
<keyword evidence="2" id="KW-0813">Transport</keyword>
<comment type="subcellular location">
    <subcellularLocation>
        <location evidence="1">Membrane</location>
        <topology evidence="1">Multi-pass membrane protein</topology>
    </subcellularLocation>
</comment>
<accession>A0A919RMX3</accession>
<feature type="transmembrane region" description="Helical" evidence="7">
    <location>
        <begin position="12"/>
        <end position="35"/>
    </location>
</feature>
<dbReference type="PROSITE" id="PS51257">
    <property type="entry name" value="PROKAR_LIPOPROTEIN"/>
    <property type="match status" value="1"/>
</dbReference>
<comment type="caution">
    <text evidence="8">The sequence shown here is derived from an EMBL/GenBank/DDBJ whole genome shotgun (WGS) entry which is preliminary data.</text>
</comment>
<feature type="region of interest" description="Disordered" evidence="6">
    <location>
        <begin position="150"/>
        <end position="178"/>
    </location>
</feature>
<evidence type="ECO:0000256" key="2">
    <source>
        <dbReference type="ARBA" id="ARBA00022448"/>
    </source>
</evidence>
<evidence type="ECO:0000256" key="4">
    <source>
        <dbReference type="ARBA" id="ARBA00022989"/>
    </source>
</evidence>
<reference evidence="8" key="1">
    <citation type="submission" date="2021-01" db="EMBL/GenBank/DDBJ databases">
        <title>Whole genome shotgun sequence of Sinosporangium siamense NBRC 109515.</title>
        <authorList>
            <person name="Komaki H."/>
            <person name="Tamura T."/>
        </authorList>
    </citation>
    <scope>NUCLEOTIDE SEQUENCE</scope>
    <source>
        <strain evidence="8">NBRC 109515</strain>
    </source>
</reference>
<feature type="transmembrane region" description="Helical" evidence="7">
    <location>
        <begin position="47"/>
        <end position="68"/>
    </location>
</feature>
<feature type="compositionally biased region" description="Basic and acidic residues" evidence="6">
    <location>
        <begin position="165"/>
        <end position="178"/>
    </location>
</feature>
<name>A0A919RMX3_9ACTN</name>
<evidence type="ECO:0008006" key="10">
    <source>
        <dbReference type="Google" id="ProtNLM"/>
    </source>
</evidence>
<dbReference type="GO" id="GO:0016020">
    <property type="term" value="C:membrane"/>
    <property type="evidence" value="ECO:0007669"/>
    <property type="project" value="UniProtKB-SubCell"/>
</dbReference>
<keyword evidence="5 7" id="KW-0472">Membrane</keyword>
<dbReference type="SUPFAM" id="SSF103473">
    <property type="entry name" value="MFS general substrate transporter"/>
    <property type="match status" value="1"/>
</dbReference>
<protein>
    <recommendedName>
        <fullName evidence="10">Major facilitator superfamily (MFS) profile domain-containing protein</fullName>
    </recommendedName>
</protein>
<dbReference type="PANTHER" id="PTHR42718">
    <property type="entry name" value="MAJOR FACILITATOR SUPERFAMILY MULTIDRUG TRANSPORTER MFSC"/>
    <property type="match status" value="1"/>
</dbReference>
<evidence type="ECO:0000313" key="8">
    <source>
        <dbReference type="EMBL" id="GII96503.1"/>
    </source>
</evidence>
<sequence>MSLRAAALRWRVLVLVRPVATVGTALLGGACLLLTRVVSEHSSPELLTFALLVFGAGMGTATVCAQIAAFTGVAERHSGLAAGLADICFAVGTALGVAIAASVVAARAPTPGIAAPQTLVPGHQAAFGVVGLVAALGVVIALAMLGKRSAPSDRHRSPRRPRRLPLTDRDRPHSHLTH</sequence>